<proteinExistence type="predicted"/>
<organism evidence="2 3">
    <name type="scientific">Flavobacterium profundi</name>
    <dbReference type="NCBI Taxonomy" id="1774945"/>
    <lineage>
        <taxon>Bacteria</taxon>
        <taxon>Pseudomonadati</taxon>
        <taxon>Bacteroidota</taxon>
        <taxon>Flavobacteriia</taxon>
        <taxon>Flavobacteriales</taxon>
        <taxon>Flavobacteriaceae</taxon>
        <taxon>Flavobacterium</taxon>
    </lineage>
</organism>
<keyword evidence="1" id="KW-0732">Signal</keyword>
<accession>A0A6I4IVQ3</accession>
<evidence type="ECO:0008006" key="4">
    <source>
        <dbReference type="Google" id="ProtNLM"/>
    </source>
</evidence>
<dbReference type="OrthoDB" id="9786191at2"/>
<dbReference type="RefSeq" id="WP_140999331.1">
    <property type="nucleotide sequence ID" value="NZ_VDCZ01000017.1"/>
</dbReference>
<evidence type="ECO:0000313" key="2">
    <source>
        <dbReference type="EMBL" id="MVO10910.1"/>
    </source>
</evidence>
<dbReference type="Proteomes" id="UP000431264">
    <property type="component" value="Unassembled WGS sequence"/>
</dbReference>
<feature type="signal peptide" evidence="1">
    <location>
        <begin position="1"/>
        <end position="20"/>
    </location>
</feature>
<comment type="caution">
    <text evidence="2">The sequence shown here is derived from an EMBL/GenBank/DDBJ whole genome shotgun (WGS) entry which is preliminary data.</text>
</comment>
<dbReference type="AlphaFoldDB" id="A0A6I4IVQ3"/>
<evidence type="ECO:0000313" key="3">
    <source>
        <dbReference type="Proteomes" id="UP000431264"/>
    </source>
</evidence>
<protein>
    <recommendedName>
        <fullName evidence="4">Cytochrome c domain-containing protein</fullName>
    </recommendedName>
</protein>
<reference evidence="3" key="1">
    <citation type="submission" date="2019-05" db="EMBL/GenBank/DDBJ databases">
        <title>Flavobacterium profundi sp. nov., isolated from a deep-sea seamount.</title>
        <authorList>
            <person name="Zhang D.-C."/>
        </authorList>
    </citation>
    <scope>NUCLEOTIDE SEQUENCE [LARGE SCALE GENOMIC DNA]</scope>
    <source>
        <strain evidence="3">TP390</strain>
    </source>
</reference>
<keyword evidence="3" id="KW-1185">Reference proteome</keyword>
<gene>
    <name evidence="2" type="ORF">GOQ30_17195</name>
</gene>
<evidence type="ECO:0000256" key="1">
    <source>
        <dbReference type="SAM" id="SignalP"/>
    </source>
</evidence>
<dbReference type="PROSITE" id="PS51257">
    <property type="entry name" value="PROKAR_LIPOPROTEIN"/>
    <property type="match status" value="1"/>
</dbReference>
<sequence length="120" mass="13385">MKKKSVLLLSVLTVLLLSCANDSESDLSEPVKLEVVTYDNYVKNVVSENCLFCHTSPPQNGAPMQLTTYEDVKNAVINRGLLDRISSFDPNFSMPFGGPRLPQTTIDAMKKWYTDGLLEQ</sequence>
<dbReference type="EMBL" id="WQLW01000017">
    <property type="protein sequence ID" value="MVO10910.1"/>
    <property type="molecule type" value="Genomic_DNA"/>
</dbReference>
<name>A0A6I4IVQ3_9FLAO</name>
<feature type="chain" id="PRO_5026262871" description="Cytochrome c domain-containing protein" evidence="1">
    <location>
        <begin position="21"/>
        <end position="120"/>
    </location>
</feature>